<feature type="domain" description="GAT" evidence="1">
    <location>
        <begin position="1"/>
        <end position="40"/>
    </location>
</feature>
<dbReference type="GO" id="GO:0007165">
    <property type="term" value="P:signal transduction"/>
    <property type="evidence" value="ECO:0007669"/>
    <property type="project" value="TreeGrafter"/>
</dbReference>
<dbReference type="Proteomes" id="UP001488838">
    <property type="component" value="Unassembled WGS sequence"/>
</dbReference>
<keyword evidence="3" id="KW-1185">Reference proteome</keyword>
<evidence type="ECO:0000313" key="2">
    <source>
        <dbReference type="EMBL" id="KAK7823203.1"/>
    </source>
</evidence>
<dbReference type="GO" id="GO:0030276">
    <property type="term" value="F:clathrin binding"/>
    <property type="evidence" value="ECO:0007669"/>
    <property type="project" value="TreeGrafter"/>
</dbReference>
<dbReference type="PANTHER" id="PTHR13856:SF28">
    <property type="entry name" value="TOM1-LIKE PROTEIN 1"/>
    <property type="match status" value="1"/>
</dbReference>
<protein>
    <recommendedName>
        <fullName evidence="1">GAT domain-containing protein</fullName>
    </recommendedName>
</protein>
<accession>A0AAW0J8N6</accession>
<dbReference type="Gene3D" id="1.20.58.160">
    <property type="match status" value="1"/>
</dbReference>
<dbReference type="GO" id="GO:0005768">
    <property type="term" value="C:endosome"/>
    <property type="evidence" value="ECO:0007669"/>
    <property type="project" value="TreeGrafter"/>
</dbReference>
<dbReference type="InterPro" id="IPR004152">
    <property type="entry name" value="GAT_dom"/>
</dbReference>
<dbReference type="AlphaFoldDB" id="A0AAW0J8N6"/>
<dbReference type="PROSITE" id="PS50909">
    <property type="entry name" value="GAT"/>
    <property type="match status" value="1"/>
</dbReference>
<proteinExistence type="predicted"/>
<sequence length="130" mass="14634">MQERIMDLLVVVENEDVTVELIQVNEDLNNAILGYERFTRNQQRLLEQNRNLNEATNTSNEPSAPSCDLLDLSPILPTPMSNGEALNTVNAQLSALKLFMKKLMFTTTKELKITVTAKVKKKKNPPAYAT</sequence>
<evidence type="ECO:0000313" key="3">
    <source>
        <dbReference type="Proteomes" id="UP001488838"/>
    </source>
</evidence>
<dbReference type="GO" id="GO:0016020">
    <property type="term" value="C:membrane"/>
    <property type="evidence" value="ECO:0007669"/>
    <property type="project" value="TreeGrafter"/>
</dbReference>
<dbReference type="GO" id="GO:0035091">
    <property type="term" value="F:phosphatidylinositol binding"/>
    <property type="evidence" value="ECO:0007669"/>
    <property type="project" value="InterPro"/>
</dbReference>
<dbReference type="InterPro" id="IPR038425">
    <property type="entry name" value="GAT_sf"/>
</dbReference>
<evidence type="ECO:0000259" key="1">
    <source>
        <dbReference type="PROSITE" id="PS50909"/>
    </source>
</evidence>
<reference evidence="2 3" key="1">
    <citation type="journal article" date="2023" name="bioRxiv">
        <title>Conserved and derived expression patterns and positive selection on dental genes reveal complex evolutionary context of ever-growing rodent molars.</title>
        <authorList>
            <person name="Calamari Z.T."/>
            <person name="Song A."/>
            <person name="Cohen E."/>
            <person name="Akter M."/>
            <person name="Roy R.D."/>
            <person name="Hallikas O."/>
            <person name="Christensen M.M."/>
            <person name="Li P."/>
            <person name="Marangoni P."/>
            <person name="Jernvall J."/>
            <person name="Klein O.D."/>
        </authorList>
    </citation>
    <scope>NUCLEOTIDE SEQUENCE [LARGE SCALE GENOMIC DNA]</scope>
    <source>
        <strain evidence="2">V071</strain>
    </source>
</reference>
<dbReference type="EMBL" id="JBBHLL010000054">
    <property type="protein sequence ID" value="KAK7823203.1"/>
    <property type="molecule type" value="Genomic_DNA"/>
</dbReference>
<dbReference type="SUPFAM" id="SSF89009">
    <property type="entry name" value="GAT-like domain"/>
    <property type="match status" value="1"/>
</dbReference>
<name>A0AAW0J8N6_MYOGA</name>
<dbReference type="PANTHER" id="PTHR13856">
    <property type="entry name" value="VHS DOMAIN CONTAINING PROTEIN FAMILY"/>
    <property type="match status" value="1"/>
</dbReference>
<organism evidence="2 3">
    <name type="scientific">Myodes glareolus</name>
    <name type="common">Bank vole</name>
    <name type="synonym">Clethrionomys glareolus</name>
    <dbReference type="NCBI Taxonomy" id="447135"/>
    <lineage>
        <taxon>Eukaryota</taxon>
        <taxon>Metazoa</taxon>
        <taxon>Chordata</taxon>
        <taxon>Craniata</taxon>
        <taxon>Vertebrata</taxon>
        <taxon>Euteleostomi</taxon>
        <taxon>Mammalia</taxon>
        <taxon>Eutheria</taxon>
        <taxon>Euarchontoglires</taxon>
        <taxon>Glires</taxon>
        <taxon>Rodentia</taxon>
        <taxon>Myomorpha</taxon>
        <taxon>Muroidea</taxon>
        <taxon>Cricetidae</taxon>
        <taxon>Arvicolinae</taxon>
        <taxon>Myodes</taxon>
    </lineage>
</organism>
<gene>
    <name evidence="2" type="ORF">U0070_027410</name>
</gene>
<comment type="caution">
    <text evidence="2">The sequence shown here is derived from an EMBL/GenBank/DDBJ whole genome shotgun (WGS) entry which is preliminary data.</text>
</comment>
<dbReference type="GO" id="GO:0043130">
    <property type="term" value="F:ubiquitin binding"/>
    <property type="evidence" value="ECO:0007669"/>
    <property type="project" value="InterPro"/>
</dbReference>